<dbReference type="EMBL" id="GBRH01266930">
    <property type="protein sequence ID" value="JAD30965.1"/>
    <property type="molecule type" value="Transcribed_RNA"/>
</dbReference>
<reference evidence="1" key="2">
    <citation type="journal article" date="2015" name="Data Brief">
        <title>Shoot transcriptome of the giant reed, Arundo donax.</title>
        <authorList>
            <person name="Barrero R.A."/>
            <person name="Guerrero F.D."/>
            <person name="Moolhuijzen P."/>
            <person name="Goolsby J.A."/>
            <person name="Tidwell J."/>
            <person name="Bellgard S.E."/>
            <person name="Bellgard M.I."/>
        </authorList>
    </citation>
    <scope>NUCLEOTIDE SEQUENCE</scope>
    <source>
        <tissue evidence="1">Shoot tissue taken approximately 20 cm above the soil surface</tissue>
    </source>
</reference>
<evidence type="ECO:0000313" key="1">
    <source>
        <dbReference type="EMBL" id="JAD30965.1"/>
    </source>
</evidence>
<accession>A0A0A8Z2I6</accession>
<name>A0A0A8Z2I6_ARUDO</name>
<protein>
    <submittedName>
        <fullName evidence="1">Uncharacterized protein</fullName>
    </submittedName>
</protein>
<sequence length="40" mass="4876">MYRSWRCTIRKKPPTLRHIYTTCRIHLTPSPLKLMVDPQH</sequence>
<dbReference type="AlphaFoldDB" id="A0A0A8Z2I6"/>
<organism evidence="1">
    <name type="scientific">Arundo donax</name>
    <name type="common">Giant reed</name>
    <name type="synonym">Donax arundinaceus</name>
    <dbReference type="NCBI Taxonomy" id="35708"/>
    <lineage>
        <taxon>Eukaryota</taxon>
        <taxon>Viridiplantae</taxon>
        <taxon>Streptophyta</taxon>
        <taxon>Embryophyta</taxon>
        <taxon>Tracheophyta</taxon>
        <taxon>Spermatophyta</taxon>
        <taxon>Magnoliopsida</taxon>
        <taxon>Liliopsida</taxon>
        <taxon>Poales</taxon>
        <taxon>Poaceae</taxon>
        <taxon>PACMAD clade</taxon>
        <taxon>Arundinoideae</taxon>
        <taxon>Arundineae</taxon>
        <taxon>Arundo</taxon>
    </lineage>
</organism>
<proteinExistence type="predicted"/>
<reference evidence="1" key="1">
    <citation type="submission" date="2014-09" db="EMBL/GenBank/DDBJ databases">
        <authorList>
            <person name="Magalhaes I.L.F."/>
            <person name="Oliveira U."/>
            <person name="Santos F.R."/>
            <person name="Vidigal T.H.D.A."/>
            <person name="Brescovit A.D."/>
            <person name="Santos A.J."/>
        </authorList>
    </citation>
    <scope>NUCLEOTIDE SEQUENCE</scope>
    <source>
        <tissue evidence="1">Shoot tissue taken approximately 20 cm above the soil surface</tissue>
    </source>
</reference>